<sequence>MSISQTQRKILAATAMGKQTAELIIKNGTLVNVHTNEQFPHTDIAVTAGCIAYIGDADHLNGEETKVIEANGRYITPGLIDGHMHVESTMMSVKEFAKAAIRQGTTTIFMDPHEIANVFGLEGVKWMHEEGQQLPLRVFTTIPSCVPATSHLEDSGAELTVEHIKEGLQWENTAGLGEVMNFPGVIHGDEKMAGEIDATIQQGKTVTGHMPAEDPCMLQAYIASGVTSCHETVTREQALEKLRLGMHVMIREGSAWQDVKQLAPVITEDHMPTDHMSLITDDVYPQTLIQKGHLNHVVRRAIEEGISPFTALKLATINIANYFNYGDTLGSIAPGKYADILLMDSLEEMKPSTVVINGEVVFDDGDYQVPFPAYEYPLKAKQSVHIKHKLTAEDFMPASKKSGKTSVQVIEVIENNARTVKNQAELPVEDGVIQADPDQDIIRLSCIDRHHSSGQTSHGFTKGFHLKRGAVASTVAHDSHNLIVMGVSETDMAVAANLLAEQGGGMAAVMDGKVIANVPMPIAGLMSDQPLETVAHQVEKLDAAWKELGCTIHAPFMTFSLIALPVIPSLRITNRGIADVDAFQLTPLEINE</sequence>
<comment type="similarity">
    <text evidence="1 6">Belongs to the metallo-dependent hydrolases superfamily. Adenine deaminase family.</text>
</comment>
<dbReference type="SUPFAM" id="SSF51556">
    <property type="entry name" value="Metallo-dependent hydrolases"/>
    <property type="match status" value="1"/>
</dbReference>
<keyword evidence="10" id="KW-1185">Reference proteome</keyword>
<dbReference type="InterPro" id="IPR006680">
    <property type="entry name" value="Amidohydro-rel"/>
</dbReference>
<feature type="domain" description="Amidohydrolase-related" evidence="7">
    <location>
        <begin position="74"/>
        <end position="361"/>
    </location>
</feature>
<dbReference type="InterPro" id="IPR011059">
    <property type="entry name" value="Metal-dep_hydrolase_composite"/>
</dbReference>
<dbReference type="RefSeq" id="WP_244709281.1">
    <property type="nucleotide sequence ID" value="NZ_CP095073.1"/>
</dbReference>
<evidence type="ECO:0000313" key="10">
    <source>
        <dbReference type="Proteomes" id="UP000831787"/>
    </source>
</evidence>
<evidence type="ECO:0000256" key="1">
    <source>
        <dbReference type="ARBA" id="ARBA00006773"/>
    </source>
</evidence>
<proteinExistence type="inferred from homology"/>
<dbReference type="Pfam" id="PF01979">
    <property type="entry name" value="Amidohydro_1"/>
    <property type="match status" value="1"/>
</dbReference>
<dbReference type="Proteomes" id="UP000831787">
    <property type="component" value="Chromosome"/>
</dbReference>
<evidence type="ECO:0000256" key="6">
    <source>
        <dbReference type="HAMAP-Rule" id="MF_01518"/>
    </source>
</evidence>
<accession>A0ABY4EH89</accession>
<evidence type="ECO:0000259" key="7">
    <source>
        <dbReference type="Pfam" id="PF01979"/>
    </source>
</evidence>
<evidence type="ECO:0000256" key="3">
    <source>
        <dbReference type="ARBA" id="ARBA00022801"/>
    </source>
</evidence>
<evidence type="ECO:0000256" key="4">
    <source>
        <dbReference type="ARBA" id="ARBA00023211"/>
    </source>
</evidence>
<dbReference type="Gene3D" id="3.20.20.140">
    <property type="entry name" value="Metal-dependent hydrolases"/>
    <property type="match status" value="1"/>
</dbReference>
<keyword evidence="4 6" id="KW-0464">Manganese</keyword>
<evidence type="ECO:0000259" key="8">
    <source>
        <dbReference type="Pfam" id="PF13382"/>
    </source>
</evidence>
<reference evidence="9 10" key="1">
    <citation type="submission" date="2022-04" db="EMBL/GenBank/DDBJ databases">
        <title>Halobacillus sp. isolated from saltern.</title>
        <authorList>
            <person name="Won M."/>
            <person name="Lee C.-M."/>
            <person name="Woen H.-Y."/>
            <person name="Kwon S.-W."/>
        </authorList>
    </citation>
    <scope>NUCLEOTIDE SEQUENCE [LARGE SCALE GENOMIC DNA]</scope>
    <source>
        <strain evidence="9 10">SSBR10-3</strain>
    </source>
</reference>
<evidence type="ECO:0000256" key="5">
    <source>
        <dbReference type="ARBA" id="ARBA00047720"/>
    </source>
</evidence>
<dbReference type="Pfam" id="PF13382">
    <property type="entry name" value="Adenine_deam_C"/>
    <property type="match status" value="1"/>
</dbReference>
<dbReference type="InterPro" id="IPR006679">
    <property type="entry name" value="Adenine_deam"/>
</dbReference>
<dbReference type="GO" id="GO:0000034">
    <property type="term" value="F:adenine deaminase activity"/>
    <property type="evidence" value="ECO:0007669"/>
    <property type="project" value="UniProtKB-EC"/>
</dbReference>
<evidence type="ECO:0000256" key="2">
    <source>
        <dbReference type="ARBA" id="ARBA00012782"/>
    </source>
</evidence>
<gene>
    <name evidence="6 9" type="primary">ade</name>
    <name evidence="9" type="ORF">MUN89_18330</name>
</gene>
<dbReference type="CDD" id="cd01295">
    <property type="entry name" value="AdeC"/>
    <property type="match status" value="1"/>
</dbReference>
<name>A0ABY4EH89_9BACI</name>
<comment type="cofactor">
    <cofactor evidence="6">
        <name>Mn(2+)</name>
        <dbReference type="ChEBI" id="CHEBI:29035"/>
    </cofactor>
</comment>
<organism evidence="9 10">
    <name type="scientific">Halobacillus salinarum</name>
    <dbReference type="NCBI Taxonomy" id="2932257"/>
    <lineage>
        <taxon>Bacteria</taxon>
        <taxon>Bacillati</taxon>
        <taxon>Bacillota</taxon>
        <taxon>Bacilli</taxon>
        <taxon>Bacillales</taxon>
        <taxon>Bacillaceae</taxon>
        <taxon>Halobacillus</taxon>
    </lineage>
</organism>
<dbReference type="SUPFAM" id="SSF51338">
    <property type="entry name" value="Composite domain of metallo-dependent hydrolases"/>
    <property type="match status" value="1"/>
</dbReference>
<keyword evidence="3 6" id="KW-0378">Hydrolase</keyword>
<feature type="domain" description="Adenine deaminase C-terminal" evidence="8">
    <location>
        <begin position="419"/>
        <end position="584"/>
    </location>
</feature>
<dbReference type="HAMAP" id="MF_01518">
    <property type="entry name" value="Adenine_deamin"/>
    <property type="match status" value="1"/>
</dbReference>
<dbReference type="InterPro" id="IPR026912">
    <property type="entry name" value="Adenine_deam_C"/>
</dbReference>
<dbReference type="EC" id="3.5.4.2" evidence="2 6"/>
<protein>
    <recommendedName>
        <fullName evidence="2 6">Adenine deaminase</fullName>
        <shortName evidence="6">Adenase</shortName>
        <shortName evidence="6">Adenine aminase</shortName>
        <ecNumber evidence="2 6">3.5.4.2</ecNumber>
    </recommendedName>
</protein>
<evidence type="ECO:0000313" key="9">
    <source>
        <dbReference type="EMBL" id="UOQ43815.1"/>
    </source>
</evidence>
<dbReference type="Gene3D" id="2.30.40.10">
    <property type="entry name" value="Urease, subunit C, domain 1"/>
    <property type="match status" value="1"/>
</dbReference>
<dbReference type="NCBIfam" id="TIGR01178">
    <property type="entry name" value="ade"/>
    <property type="match status" value="1"/>
</dbReference>
<comment type="catalytic activity">
    <reaction evidence="5 6">
        <text>adenine + H2O + H(+) = hypoxanthine + NH4(+)</text>
        <dbReference type="Rhea" id="RHEA:23688"/>
        <dbReference type="ChEBI" id="CHEBI:15377"/>
        <dbReference type="ChEBI" id="CHEBI:15378"/>
        <dbReference type="ChEBI" id="CHEBI:16708"/>
        <dbReference type="ChEBI" id="CHEBI:17368"/>
        <dbReference type="ChEBI" id="CHEBI:28938"/>
        <dbReference type="EC" id="3.5.4.2"/>
    </reaction>
</comment>
<dbReference type="InterPro" id="IPR032466">
    <property type="entry name" value="Metal_Hydrolase"/>
</dbReference>
<dbReference type="PANTHER" id="PTHR11113:SF2">
    <property type="entry name" value="ADENINE DEAMINASE"/>
    <property type="match status" value="1"/>
</dbReference>
<dbReference type="EMBL" id="CP095073">
    <property type="protein sequence ID" value="UOQ43815.1"/>
    <property type="molecule type" value="Genomic_DNA"/>
</dbReference>
<dbReference type="PANTHER" id="PTHR11113">
    <property type="entry name" value="N-ACETYLGLUCOSAMINE-6-PHOSPHATE DEACETYLASE"/>
    <property type="match status" value="1"/>
</dbReference>